<dbReference type="GO" id="GO:0008930">
    <property type="term" value="F:methylthioadenosine nucleosidase activity"/>
    <property type="evidence" value="ECO:0007669"/>
    <property type="project" value="TreeGrafter"/>
</dbReference>
<dbReference type="KEGG" id="dmm:dnm_093700"/>
<dbReference type="InterPro" id="IPR035994">
    <property type="entry name" value="Nucleoside_phosphorylase_sf"/>
</dbReference>
<dbReference type="EMBL" id="CP061800">
    <property type="protein sequence ID" value="QTA93269.1"/>
    <property type="molecule type" value="Genomic_DNA"/>
</dbReference>
<dbReference type="AlphaFoldDB" id="A0A975GTN0"/>
<evidence type="ECO:0000313" key="1">
    <source>
        <dbReference type="EMBL" id="QTA93269.1"/>
    </source>
</evidence>
<protein>
    <submittedName>
        <fullName evidence="1">Phosphorylase domain-containing protein</fullName>
    </submittedName>
</protein>
<dbReference type="SUPFAM" id="SSF53167">
    <property type="entry name" value="Purine and uridine phosphorylases"/>
    <property type="match status" value="1"/>
</dbReference>
<organism evidence="1 2">
    <name type="scientific">Desulfonema magnum</name>
    <dbReference type="NCBI Taxonomy" id="45655"/>
    <lineage>
        <taxon>Bacteria</taxon>
        <taxon>Pseudomonadati</taxon>
        <taxon>Thermodesulfobacteriota</taxon>
        <taxon>Desulfobacteria</taxon>
        <taxon>Desulfobacterales</taxon>
        <taxon>Desulfococcaceae</taxon>
        <taxon>Desulfonema</taxon>
    </lineage>
</organism>
<sequence length="265" mass="30288">MLKRDSQVDVLLITTLRDELEIILEAEPDWQDQEDSKGVAYYTRNVNGNMGNGFSFAVMQPIDMEKTSASDDTCRLMNELKPRWISMVGVCPGRQGKMALGDVVVAERMFHYDAGKIKAFHEGGAKKEDAFNEITNCNFNSLWIQNAQNFSSDWVRTIKSRRPAMITAVSDKPTVHITPMGTETHTEENPELFPLMNRHIRKIFETANVEKADSCLIVKTVTDHTDDEKDDHFRLYAIETSYRFLMAFLKNNLLQSGTWELGIRN</sequence>
<name>A0A975GTN0_9BACT</name>
<dbReference type="PANTHER" id="PTHR46832:SF1">
    <property type="entry name" value="5'-METHYLTHIOADENOSINE_S-ADENOSYLHOMOCYSTEINE NUCLEOSIDASE"/>
    <property type="match status" value="1"/>
</dbReference>
<keyword evidence="2" id="KW-1185">Reference proteome</keyword>
<dbReference type="GO" id="GO:0009116">
    <property type="term" value="P:nucleoside metabolic process"/>
    <property type="evidence" value="ECO:0007669"/>
    <property type="project" value="InterPro"/>
</dbReference>
<proteinExistence type="predicted"/>
<dbReference type="GO" id="GO:0008782">
    <property type="term" value="F:adenosylhomocysteine nucleosidase activity"/>
    <property type="evidence" value="ECO:0007669"/>
    <property type="project" value="TreeGrafter"/>
</dbReference>
<evidence type="ECO:0000313" key="2">
    <source>
        <dbReference type="Proteomes" id="UP000663722"/>
    </source>
</evidence>
<dbReference type="GO" id="GO:0005829">
    <property type="term" value="C:cytosol"/>
    <property type="evidence" value="ECO:0007669"/>
    <property type="project" value="TreeGrafter"/>
</dbReference>
<dbReference type="Gene3D" id="3.40.50.1580">
    <property type="entry name" value="Nucleoside phosphorylase domain"/>
    <property type="match status" value="1"/>
</dbReference>
<dbReference type="RefSeq" id="WP_207680291.1">
    <property type="nucleotide sequence ID" value="NZ_CP061800.1"/>
</dbReference>
<dbReference type="Proteomes" id="UP000663722">
    <property type="component" value="Chromosome"/>
</dbReference>
<accession>A0A975GTN0</accession>
<reference evidence="1" key="1">
    <citation type="journal article" date="2021" name="Microb. Physiol.">
        <title>Proteogenomic Insights into the Physiology of Marine, Sulfate-Reducing, Filamentous Desulfonema limicola and Desulfonema magnum.</title>
        <authorList>
            <person name="Schnaars V."/>
            <person name="Wohlbrand L."/>
            <person name="Scheve S."/>
            <person name="Hinrichs C."/>
            <person name="Reinhardt R."/>
            <person name="Rabus R."/>
        </authorList>
    </citation>
    <scope>NUCLEOTIDE SEQUENCE</scope>
    <source>
        <strain evidence="1">4be13</strain>
    </source>
</reference>
<dbReference type="PANTHER" id="PTHR46832">
    <property type="entry name" value="5'-METHYLTHIOADENOSINE/S-ADENOSYLHOMOCYSTEINE NUCLEOSIDASE"/>
    <property type="match status" value="1"/>
</dbReference>
<dbReference type="GO" id="GO:0019284">
    <property type="term" value="P:L-methionine salvage from S-adenosylmethionine"/>
    <property type="evidence" value="ECO:0007669"/>
    <property type="project" value="TreeGrafter"/>
</dbReference>
<gene>
    <name evidence="1" type="ORF">dnm_093700</name>
</gene>